<organism evidence="6">
    <name type="scientific">Heterosigma akashiwo</name>
    <name type="common">Chromophytic alga</name>
    <name type="synonym">Heterosigma carterae</name>
    <dbReference type="NCBI Taxonomy" id="2829"/>
    <lineage>
        <taxon>Eukaryota</taxon>
        <taxon>Sar</taxon>
        <taxon>Stramenopiles</taxon>
        <taxon>Ochrophyta</taxon>
        <taxon>Raphidophyceae</taxon>
        <taxon>Chattonellales</taxon>
        <taxon>Chattonellaceae</taxon>
        <taxon>Heterosigma</taxon>
    </lineage>
</organism>
<evidence type="ECO:0000313" key="6">
    <source>
        <dbReference type="EMBL" id="ABV65989.1"/>
    </source>
</evidence>
<comment type="similarity">
    <text evidence="2">Belongs to the ycf33 family.</text>
</comment>
<proteinExistence type="inferred from homology"/>
<gene>
    <name evidence="6" type="primary">ycf33</name>
    <name evidence="6" type="ordered locus">Heak293_Cp082</name>
</gene>
<evidence type="ECO:0000256" key="3">
    <source>
        <dbReference type="ARBA" id="ARBA00021584"/>
    </source>
</evidence>
<geneLocation type="chloroplast" evidence="6"/>
<dbReference type="GeneID" id="6335682"/>
<dbReference type="GO" id="GO:0009536">
    <property type="term" value="C:plastid"/>
    <property type="evidence" value="ECO:0007669"/>
    <property type="project" value="UniProtKB-SubCell"/>
</dbReference>
<comment type="subcellular location">
    <subcellularLocation>
        <location evidence="1">Plastid</location>
    </subcellularLocation>
</comment>
<dbReference type="RefSeq" id="YP_001936383.1">
    <property type="nucleotide sequence ID" value="NC_010772.1"/>
</dbReference>
<evidence type="ECO:0000256" key="5">
    <source>
        <dbReference type="SAM" id="Phobius"/>
    </source>
</evidence>
<feature type="transmembrane region" description="Helical" evidence="5">
    <location>
        <begin position="41"/>
        <end position="62"/>
    </location>
</feature>
<accession>B2XT91</accession>
<keyword evidence="6" id="KW-0150">Chloroplast</keyword>
<evidence type="ECO:0000256" key="2">
    <source>
        <dbReference type="ARBA" id="ARBA00010985"/>
    </source>
</evidence>
<dbReference type="InterPro" id="IPR008470">
    <property type="entry name" value="Uncharacterised_Ycf33"/>
</dbReference>
<evidence type="ECO:0000256" key="1">
    <source>
        <dbReference type="ARBA" id="ARBA00004474"/>
    </source>
</evidence>
<protein>
    <recommendedName>
        <fullName evidence="3">Uncharacterized protein ycf33</fullName>
    </recommendedName>
</protein>
<dbReference type="AlphaFoldDB" id="B2XT91"/>
<dbReference type="Pfam" id="PF05421">
    <property type="entry name" value="DUF751"/>
    <property type="match status" value="1"/>
</dbReference>
<reference evidence="6" key="1">
    <citation type="journal article" date="2008" name="BMC Genomics">
        <title>Chloroplast genome sequencing analysis of Heterosigma akashiwo CCMP452 (West Atlantic) and NIES293 (West Pacific) strains.</title>
        <authorList>
            <person name="Cattolico R.A."/>
            <person name="Jacobs M.A."/>
            <person name="Zhou Y."/>
            <person name="Chang J."/>
            <person name="Duplessis M."/>
            <person name="Lybrand T."/>
            <person name="McKay J."/>
            <person name="Ong H.C."/>
            <person name="Sims E."/>
            <person name="Rocap G."/>
        </authorList>
    </citation>
    <scope>NUCLEOTIDE SEQUENCE [LARGE SCALE GENOMIC DNA]</scope>
    <source>
        <strain evidence="6">NIES 293</strain>
    </source>
</reference>
<name>B2XT91_HETAK</name>
<keyword evidence="4 6" id="KW-0934">Plastid</keyword>
<evidence type="ECO:0000256" key="4">
    <source>
        <dbReference type="ARBA" id="ARBA00022640"/>
    </source>
</evidence>
<dbReference type="EMBL" id="EU168190">
    <property type="protein sequence ID" value="ABV65989.1"/>
    <property type="molecule type" value="Genomic_DNA"/>
</dbReference>
<keyword evidence="5" id="KW-0812">Transmembrane</keyword>
<keyword evidence="5" id="KW-1133">Transmembrane helix</keyword>
<sequence length="64" mass="7503">MTSFWENVFRYPRFFISTVIGLLTIIVNPIIYIYKESNNKIITFLFAGCLVTGISFILKLMIDY</sequence>
<feature type="transmembrane region" description="Helical" evidence="5">
    <location>
        <begin position="14"/>
        <end position="34"/>
    </location>
</feature>
<keyword evidence="5" id="KW-0472">Membrane</keyword>